<dbReference type="GO" id="GO:0031902">
    <property type="term" value="C:late endosome membrane"/>
    <property type="evidence" value="ECO:0007669"/>
    <property type="project" value="UniProtKB-SubCell"/>
</dbReference>
<keyword evidence="10" id="KW-1185">Reference proteome</keyword>
<proteinExistence type="inferred from homology"/>
<dbReference type="GO" id="GO:0005765">
    <property type="term" value="C:lysosomal membrane"/>
    <property type="evidence" value="ECO:0007669"/>
    <property type="project" value="UniProtKB-SubCell"/>
</dbReference>
<dbReference type="Pfam" id="PF10601">
    <property type="entry name" value="zf-LITAF-like"/>
    <property type="match status" value="2"/>
</dbReference>
<evidence type="ECO:0000259" key="9">
    <source>
        <dbReference type="PROSITE" id="PS51837"/>
    </source>
</evidence>
<reference evidence="11" key="1">
    <citation type="submission" date="2022-11" db="UniProtKB">
        <authorList>
            <consortium name="WormBaseParasite"/>
        </authorList>
    </citation>
    <scope>IDENTIFICATION</scope>
</reference>
<evidence type="ECO:0000313" key="10">
    <source>
        <dbReference type="Proteomes" id="UP000887563"/>
    </source>
</evidence>
<evidence type="ECO:0000256" key="6">
    <source>
        <dbReference type="ARBA" id="ARBA00022833"/>
    </source>
</evidence>
<dbReference type="PANTHER" id="PTHR23292">
    <property type="entry name" value="LIPOPOLYSACCHARIDE-INDUCED TUMOR NECROSIS FACTOR-ALPHA FACTOR"/>
    <property type="match status" value="1"/>
</dbReference>
<dbReference type="SMART" id="SM00714">
    <property type="entry name" value="LITAF"/>
    <property type="match status" value="1"/>
</dbReference>
<comment type="similarity">
    <text evidence="4">Belongs to the CDIP1/LITAF family.</text>
</comment>
<evidence type="ECO:0000256" key="5">
    <source>
        <dbReference type="ARBA" id="ARBA00022723"/>
    </source>
</evidence>
<keyword evidence="8" id="KW-1133">Transmembrane helix</keyword>
<protein>
    <submittedName>
        <fullName evidence="11">LITAF domain-containing protein</fullName>
    </submittedName>
</protein>
<dbReference type="WBParaSite" id="Minc3s00536g13932">
    <property type="protein sequence ID" value="Minc3s00536g13932"/>
    <property type="gene ID" value="Minc3s00536g13932"/>
</dbReference>
<name>A0A914LML2_MELIC</name>
<dbReference type="GO" id="GO:0008270">
    <property type="term" value="F:zinc ion binding"/>
    <property type="evidence" value="ECO:0007669"/>
    <property type="project" value="TreeGrafter"/>
</dbReference>
<keyword evidence="5" id="KW-0479">Metal-binding</keyword>
<accession>A0A914LML2</accession>
<sequence length="161" mass="18642">MGNVHSQNYVLQNNYAYTYGYIPHVQLYGPGPNLVHCPACNQKKLITKVKHVSGRYTWGMCSMFIVMGFFVVSTPLTNCTIKNDNELHKCFILLLFGLPCWCISLIPYMLKCCKDVEHYCSHCNTYIGKYFRDEKYSVMILPIGNQRQQQQVNQNQPNNNN</sequence>
<dbReference type="AlphaFoldDB" id="A0A914LML2"/>
<keyword evidence="8" id="KW-0812">Transmembrane</keyword>
<dbReference type="PANTHER" id="PTHR23292:SF6">
    <property type="entry name" value="FI16602P1-RELATED"/>
    <property type="match status" value="1"/>
</dbReference>
<evidence type="ECO:0000256" key="2">
    <source>
        <dbReference type="ARBA" id="ARBA00004481"/>
    </source>
</evidence>
<feature type="transmembrane region" description="Helical" evidence="8">
    <location>
        <begin position="56"/>
        <end position="78"/>
    </location>
</feature>
<evidence type="ECO:0000256" key="3">
    <source>
        <dbReference type="ARBA" id="ARBA00004630"/>
    </source>
</evidence>
<dbReference type="PROSITE" id="PS51837">
    <property type="entry name" value="LITAF"/>
    <property type="match status" value="1"/>
</dbReference>
<feature type="domain" description="LITAF" evidence="9">
    <location>
        <begin position="16"/>
        <end position="132"/>
    </location>
</feature>
<dbReference type="Proteomes" id="UP000887563">
    <property type="component" value="Unplaced"/>
</dbReference>
<evidence type="ECO:0000256" key="7">
    <source>
        <dbReference type="ARBA" id="ARBA00023136"/>
    </source>
</evidence>
<comment type="subcellular location">
    <subcellularLocation>
        <location evidence="2">Endosome membrane</location>
        <topology evidence="2">Peripheral membrane protein</topology>
    </subcellularLocation>
    <subcellularLocation>
        <location evidence="1">Late endosome membrane</location>
    </subcellularLocation>
    <subcellularLocation>
        <location evidence="3">Lysosome membrane</location>
        <topology evidence="3">Peripheral membrane protein</topology>
        <orientation evidence="3">Cytoplasmic side</orientation>
    </subcellularLocation>
</comment>
<evidence type="ECO:0000256" key="8">
    <source>
        <dbReference type="SAM" id="Phobius"/>
    </source>
</evidence>
<dbReference type="InterPro" id="IPR037519">
    <property type="entry name" value="LITAF_fam"/>
</dbReference>
<evidence type="ECO:0000256" key="4">
    <source>
        <dbReference type="ARBA" id="ARBA00005975"/>
    </source>
</evidence>
<dbReference type="InterPro" id="IPR006629">
    <property type="entry name" value="LITAF"/>
</dbReference>
<evidence type="ECO:0000313" key="11">
    <source>
        <dbReference type="WBParaSite" id="Minc3s00536g13932"/>
    </source>
</evidence>
<evidence type="ECO:0000256" key="1">
    <source>
        <dbReference type="ARBA" id="ARBA00004414"/>
    </source>
</evidence>
<keyword evidence="7 8" id="KW-0472">Membrane</keyword>
<keyword evidence="6" id="KW-0862">Zinc</keyword>
<organism evidence="10 11">
    <name type="scientific">Meloidogyne incognita</name>
    <name type="common">Southern root-knot nematode worm</name>
    <name type="synonym">Oxyuris incognita</name>
    <dbReference type="NCBI Taxonomy" id="6306"/>
    <lineage>
        <taxon>Eukaryota</taxon>
        <taxon>Metazoa</taxon>
        <taxon>Ecdysozoa</taxon>
        <taxon>Nematoda</taxon>
        <taxon>Chromadorea</taxon>
        <taxon>Rhabditida</taxon>
        <taxon>Tylenchina</taxon>
        <taxon>Tylenchomorpha</taxon>
        <taxon>Tylenchoidea</taxon>
        <taxon>Meloidogynidae</taxon>
        <taxon>Meloidogyninae</taxon>
        <taxon>Meloidogyne</taxon>
        <taxon>Meloidogyne incognita group</taxon>
    </lineage>
</organism>
<feature type="transmembrane region" description="Helical" evidence="8">
    <location>
        <begin position="90"/>
        <end position="110"/>
    </location>
</feature>